<organism evidence="1 2">
    <name type="scientific">Dorcoceras hygrometricum</name>
    <dbReference type="NCBI Taxonomy" id="472368"/>
    <lineage>
        <taxon>Eukaryota</taxon>
        <taxon>Viridiplantae</taxon>
        <taxon>Streptophyta</taxon>
        <taxon>Embryophyta</taxon>
        <taxon>Tracheophyta</taxon>
        <taxon>Spermatophyta</taxon>
        <taxon>Magnoliopsida</taxon>
        <taxon>eudicotyledons</taxon>
        <taxon>Gunneridae</taxon>
        <taxon>Pentapetalae</taxon>
        <taxon>asterids</taxon>
        <taxon>lamiids</taxon>
        <taxon>Lamiales</taxon>
        <taxon>Gesneriaceae</taxon>
        <taxon>Didymocarpoideae</taxon>
        <taxon>Trichosporeae</taxon>
        <taxon>Loxocarpinae</taxon>
        <taxon>Dorcoceras</taxon>
    </lineage>
</organism>
<dbReference type="Proteomes" id="UP000250235">
    <property type="component" value="Unassembled WGS sequence"/>
</dbReference>
<accession>A0A2Z7C577</accession>
<keyword evidence="2" id="KW-1185">Reference proteome</keyword>
<proteinExistence type="predicted"/>
<sequence length="157" mass="17315">MNSAPPTLLQTAAYIDGNRRICVRMNSKGLGNINTTVKFNQLRYEHYTRFDSSTLHLFATTKRHRVGVPLSTTSSLTKQYTLLKQITFASDPAHLSAHIKADTSSSTSQNTVFPNLTSLSYVFAGSDQTSLTGVHDSVAQSDLKLYVIVLGHQMVHL</sequence>
<evidence type="ECO:0000313" key="2">
    <source>
        <dbReference type="Proteomes" id="UP000250235"/>
    </source>
</evidence>
<dbReference type="EMBL" id="KV000914">
    <property type="protein sequence ID" value="KZV39590.1"/>
    <property type="molecule type" value="Genomic_DNA"/>
</dbReference>
<name>A0A2Z7C577_9LAMI</name>
<dbReference type="AlphaFoldDB" id="A0A2Z7C577"/>
<reference evidence="1 2" key="1">
    <citation type="journal article" date="2015" name="Proc. Natl. Acad. Sci. U.S.A.">
        <title>The resurrection genome of Boea hygrometrica: A blueprint for survival of dehydration.</title>
        <authorList>
            <person name="Xiao L."/>
            <person name="Yang G."/>
            <person name="Zhang L."/>
            <person name="Yang X."/>
            <person name="Zhao S."/>
            <person name="Ji Z."/>
            <person name="Zhou Q."/>
            <person name="Hu M."/>
            <person name="Wang Y."/>
            <person name="Chen M."/>
            <person name="Xu Y."/>
            <person name="Jin H."/>
            <person name="Xiao X."/>
            <person name="Hu G."/>
            <person name="Bao F."/>
            <person name="Hu Y."/>
            <person name="Wan P."/>
            <person name="Li L."/>
            <person name="Deng X."/>
            <person name="Kuang T."/>
            <person name="Xiang C."/>
            <person name="Zhu J.K."/>
            <person name="Oliver M.J."/>
            <person name="He Y."/>
        </authorList>
    </citation>
    <scope>NUCLEOTIDE SEQUENCE [LARGE SCALE GENOMIC DNA]</scope>
    <source>
        <strain evidence="2">cv. XS01</strain>
    </source>
</reference>
<evidence type="ECO:0000313" key="1">
    <source>
        <dbReference type="EMBL" id="KZV39590.1"/>
    </source>
</evidence>
<gene>
    <name evidence="1" type="ORF">F511_02053</name>
</gene>
<protein>
    <submittedName>
        <fullName evidence="1">Zinc finger CCCH domain-containing protein 27</fullName>
    </submittedName>
</protein>